<evidence type="ECO:0000313" key="2">
    <source>
        <dbReference type="Proteomes" id="UP000216363"/>
    </source>
</evidence>
<dbReference type="AlphaFoldDB" id="A0A256GB85"/>
<name>A0A256GB85_9HYPH</name>
<dbReference type="Proteomes" id="UP000216363">
    <property type="component" value="Unassembled WGS sequence"/>
</dbReference>
<proteinExistence type="predicted"/>
<sequence>MQSKGSTGIVWLVIYRSLLFLRKSVCLWAACDFQAALVYYLIDLNSTVAMLQSHEIEGALP</sequence>
<evidence type="ECO:0000313" key="1">
    <source>
        <dbReference type="EMBL" id="OYR24353.1"/>
    </source>
</evidence>
<protein>
    <submittedName>
        <fullName evidence="1">Uncharacterized protein</fullName>
    </submittedName>
</protein>
<comment type="caution">
    <text evidence="1">The sequence shown here is derived from an EMBL/GenBank/DDBJ whole genome shotgun (WGS) entry which is preliminary data.</text>
</comment>
<dbReference type="EMBL" id="NNRN01000062">
    <property type="protein sequence ID" value="OYR24353.1"/>
    <property type="molecule type" value="Genomic_DNA"/>
</dbReference>
<reference evidence="1 2" key="1">
    <citation type="submission" date="2017-07" db="EMBL/GenBank/DDBJ databases">
        <title>Draft genome of Ochrobactrum lupini type strain LUP21.</title>
        <authorList>
            <person name="Krzyzanowska D.M."/>
            <person name="Jafra S."/>
        </authorList>
    </citation>
    <scope>NUCLEOTIDE SEQUENCE [LARGE SCALE GENOMIC DNA]</scope>
    <source>
        <strain evidence="1 2">LUP21</strain>
    </source>
</reference>
<gene>
    <name evidence="1" type="ORF">CES86_4638</name>
</gene>
<accession>A0A256GB85</accession>
<organism evidence="1 2">
    <name type="scientific">Brucella lupini</name>
    <dbReference type="NCBI Taxonomy" id="255457"/>
    <lineage>
        <taxon>Bacteria</taxon>
        <taxon>Pseudomonadati</taxon>
        <taxon>Pseudomonadota</taxon>
        <taxon>Alphaproteobacteria</taxon>
        <taxon>Hyphomicrobiales</taxon>
        <taxon>Brucellaceae</taxon>
        <taxon>Brucella/Ochrobactrum group</taxon>
        <taxon>Brucella</taxon>
    </lineage>
</organism>